<dbReference type="SUPFAM" id="SSF54001">
    <property type="entry name" value="Cysteine proteinases"/>
    <property type="match status" value="1"/>
</dbReference>
<evidence type="ECO:0000313" key="16">
    <source>
        <dbReference type="Proteomes" id="UP000256601"/>
    </source>
</evidence>
<feature type="region of interest" description="Disordered" evidence="11">
    <location>
        <begin position="103"/>
        <end position="141"/>
    </location>
</feature>
<evidence type="ECO:0000256" key="1">
    <source>
        <dbReference type="ARBA" id="ARBA00000707"/>
    </source>
</evidence>
<dbReference type="InterPro" id="IPR001394">
    <property type="entry name" value="Peptidase_C19_UCH"/>
</dbReference>
<organism evidence="13 15">
    <name type="scientific">Yarrowia lipolytica</name>
    <name type="common">Candida lipolytica</name>
    <dbReference type="NCBI Taxonomy" id="4952"/>
    <lineage>
        <taxon>Eukaryota</taxon>
        <taxon>Fungi</taxon>
        <taxon>Dikarya</taxon>
        <taxon>Ascomycota</taxon>
        <taxon>Saccharomycotina</taxon>
        <taxon>Dipodascomycetes</taxon>
        <taxon>Dipodascales</taxon>
        <taxon>Dipodascales incertae sedis</taxon>
        <taxon>Yarrowia</taxon>
    </lineage>
</organism>
<comment type="similarity">
    <text evidence="10">Belongs to the peptidase C19 family.</text>
</comment>
<name>A0A1H6PY82_YARLL</name>
<evidence type="ECO:0000313" key="14">
    <source>
        <dbReference type="EMBL" id="RDW27240.1"/>
    </source>
</evidence>
<dbReference type="InterPro" id="IPR018200">
    <property type="entry name" value="USP_CS"/>
</dbReference>
<evidence type="ECO:0000256" key="4">
    <source>
        <dbReference type="ARBA" id="ARBA00022786"/>
    </source>
</evidence>
<dbReference type="EMBL" id="CP017555">
    <property type="protein sequence ID" value="AOW02579.1"/>
    <property type="molecule type" value="Genomic_DNA"/>
</dbReference>
<accession>A0A1H6PY82</accession>
<reference evidence="13 15" key="1">
    <citation type="journal article" date="2016" name="PLoS ONE">
        <title>Sequence Assembly of Yarrowia lipolytica Strain W29/CLIB89 Shows Transposable Element Diversity.</title>
        <authorList>
            <person name="Magnan C."/>
            <person name="Yu J."/>
            <person name="Chang I."/>
            <person name="Jahn E."/>
            <person name="Kanomata Y."/>
            <person name="Wu J."/>
            <person name="Zeller M."/>
            <person name="Oakes M."/>
            <person name="Baldi P."/>
            <person name="Sandmeyer S."/>
        </authorList>
    </citation>
    <scope>NUCLEOTIDE SEQUENCE [LARGE SCALE GENOMIC DNA]</scope>
    <source>
        <strain evidence="13">CLIB89</strain>
        <strain evidence="15">CLIB89(W29)</strain>
    </source>
</reference>
<keyword evidence="5 10" id="KW-0378">Hydrolase</keyword>
<dbReference type="PROSITE" id="PS50235">
    <property type="entry name" value="USP_3"/>
    <property type="match status" value="1"/>
</dbReference>
<evidence type="ECO:0000256" key="11">
    <source>
        <dbReference type="SAM" id="MobiDB-lite"/>
    </source>
</evidence>
<evidence type="ECO:0000256" key="7">
    <source>
        <dbReference type="ARBA" id="ARBA00023015"/>
    </source>
</evidence>
<dbReference type="InterPro" id="IPR028889">
    <property type="entry name" value="USP"/>
</dbReference>
<dbReference type="PANTHER" id="PTHR21646">
    <property type="entry name" value="UBIQUITIN CARBOXYL-TERMINAL HYDROLASE"/>
    <property type="match status" value="1"/>
</dbReference>
<evidence type="ECO:0000256" key="5">
    <source>
        <dbReference type="ARBA" id="ARBA00022801"/>
    </source>
</evidence>
<dbReference type="GO" id="GO:0016579">
    <property type="term" value="P:protein deubiquitination"/>
    <property type="evidence" value="ECO:0007669"/>
    <property type="project" value="InterPro"/>
</dbReference>
<dbReference type="PROSITE" id="PS00972">
    <property type="entry name" value="USP_1"/>
    <property type="match status" value="1"/>
</dbReference>
<dbReference type="EMBL" id="KZ858965">
    <property type="protein sequence ID" value="RDW27240.1"/>
    <property type="molecule type" value="Genomic_DNA"/>
</dbReference>
<dbReference type="GO" id="GO:0004843">
    <property type="term" value="F:cysteine-type deubiquitinase activity"/>
    <property type="evidence" value="ECO:0007669"/>
    <property type="project" value="UniProtKB-UniRule"/>
</dbReference>
<comment type="catalytic activity">
    <reaction evidence="1 10">
        <text>Thiol-dependent hydrolysis of ester, thioester, amide, peptide and isopeptide bonds formed by the C-terminal Gly of ubiquitin (a 76-residue protein attached to proteins as an intracellular targeting signal).</text>
        <dbReference type="EC" id="3.4.19.12"/>
    </reaction>
</comment>
<evidence type="ECO:0000256" key="10">
    <source>
        <dbReference type="RuleBase" id="RU366025"/>
    </source>
</evidence>
<evidence type="ECO:0000313" key="13">
    <source>
        <dbReference type="EMBL" id="AOW02579.1"/>
    </source>
</evidence>
<keyword evidence="6 10" id="KW-0788">Thiol protease</keyword>
<dbReference type="GO" id="GO:0006508">
    <property type="term" value="P:proteolysis"/>
    <property type="evidence" value="ECO:0007669"/>
    <property type="project" value="UniProtKB-KW"/>
</dbReference>
<feature type="compositionally biased region" description="Polar residues" evidence="11">
    <location>
        <begin position="129"/>
        <end position="141"/>
    </location>
</feature>
<keyword evidence="7" id="KW-0805">Transcription regulation</keyword>
<evidence type="ECO:0000313" key="15">
    <source>
        <dbReference type="Proteomes" id="UP000182444"/>
    </source>
</evidence>
<dbReference type="EC" id="3.4.19.12" evidence="10"/>
<dbReference type="eggNOG" id="KOG1867">
    <property type="taxonomic scope" value="Eukaryota"/>
</dbReference>
<dbReference type="PROSITE" id="PS00973">
    <property type="entry name" value="USP_2"/>
    <property type="match status" value="1"/>
</dbReference>
<dbReference type="KEGG" id="yli:2909765"/>
<comment type="subcellular location">
    <subcellularLocation>
        <location evidence="2">Nucleus</location>
    </subcellularLocation>
</comment>
<dbReference type="InterPro" id="IPR050185">
    <property type="entry name" value="Ub_carboxyl-term_hydrolase"/>
</dbReference>
<feature type="domain" description="USP" evidence="12">
    <location>
        <begin position="147"/>
        <end position="524"/>
    </location>
</feature>
<sequence>MDWGCEHVKAVATGSNASHFVRDYAKIVLFLLKTKKTPNQAPHNTLIDMAFKKTDIKLGIKPSLDPLACVYCYSCSEFVDGQELEKRRLKVLCRWRGLKMAPGSTNPRTNGTGTNGTGTNGTNGTNGTHTPPSSFTQPSISSTRGLRGLVNMGATCFMSVIVQTLIHNPLIRNDFLAQNHSLGLCALKRAIADGTITYSDFCDYYEELPETIQRESRDLPLSTLITWANATLSPNPNNCIACALDDCFSKFYASATVQGYGPVSLMISSWNINRQLAGYSQQDAHEFWQFLVNELHGSSLVRVEEGLDEDRGASSDIPVQFKNTWDSISESGSCSDTSDCTCISHRTFGGTLQSTATCNGCSHTSHTYDPLMDLSLQIPLKGQASLSSCLDKYTAPEQMEYFCENCKSHESVSKTLALKKPPVVLSFQLKRFQHTGSSSSKIDTHVEFPLYLDMSPYTCSQESGLVYELYAVVCHHGSLNTGHYTCMVKGRDMHWYNFDDVTITRVDVQQVLAARAYLLFYIMHKI</sequence>
<keyword evidence="3 10" id="KW-0645">Protease</keyword>
<dbReference type="InterPro" id="IPR038765">
    <property type="entry name" value="Papain-like_cys_pep_sf"/>
</dbReference>
<dbReference type="VEuPathDB" id="FungiDB:YALI0_C09438g"/>
<evidence type="ECO:0000256" key="9">
    <source>
        <dbReference type="ARBA" id="ARBA00023242"/>
    </source>
</evidence>
<dbReference type="Proteomes" id="UP000182444">
    <property type="component" value="Chromosome 1C"/>
</dbReference>
<keyword evidence="9" id="KW-0539">Nucleus</keyword>
<evidence type="ECO:0000256" key="8">
    <source>
        <dbReference type="ARBA" id="ARBA00023163"/>
    </source>
</evidence>
<dbReference type="Pfam" id="PF00443">
    <property type="entry name" value="UCH"/>
    <property type="match status" value="1"/>
</dbReference>
<evidence type="ECO:0000256" key="3">
    <source>
        <dbReference type="ARBA" id="ARBA00022670"/>
    </source>
</evidence>
<evidence type="ECO:0000256" key="2">
    <source>
        <dbReference type="ARBA" id="ARBA00004123"/>
    </source>
</evidence>
<keyword evidence="4 10" id="KW-0833">Ubl conjugation pathway</keyword>
<dbReference type="GO" id="GO:0005634">
    <property type="term" value="C:nucleus"/>
    <property type="evidence" value="ECO:0007669"/>
    <property type="project" value="UniProtKB-SubCell"/>
</dbReference>
<dbReference type="CDD" id="cd02660">
    <property type="entry name" value="Peptidase_C19D"/>
    <property type="match status" value="1"/>
</dbReference>
<dbReference type="PANTHER" id="PTHR21646:SF33">
    <property type="entry name" value="UBIQUITIN CARBOXYL-TERMINAL HYDROLASE 22"/>
    <property type="match status" value="1"/>
</dbReference>
<evidence type="ECO:0000256" key="6">
    <source>
        <dbReference type="ARBA" id="ARBA00022807"/>
    </source>
</evidence>
<gene>
    <name evidence="14" type="ORF">B0I71DRAFT_129401</name>
    <name evidence="13" type="ORF">YALI1_C13093g</name>
</gene>
<proteinExistence type="inferred from homology"/>
<dbReference type="OMA" id="FLVCCGQ"/>
<dbReference type="Gene3D" id="3.90.70.10">
    <property type="entry name" value="Cysteine proteinases"/>
    <property type="match status" value="1"/>
</dbReference>
<dbReference type="AlphaFoldDB" id="A0A1H6PY82"/>
<keyword evidence="8" id="KW-0804">Transcription</keyword>
<evidence type="ECO:0000259" key="12">
    <source>
        <dbReference type="PROSITE" id="PS50235"/>
    </source>
</evidence>
<reference evidence="14 16" key="2">
    <citation type="submission" date="2018-07" db="EMBL/GenBank/DDBJ databases">
        <title>Draft Genome Assemblies for Five Robust Yarrowia lipolytica Strains Exhibiting High Lipid Production and Pentose Sugar Utilization and Sugar Alcohol Secretion from Undetoxified Lignocellulosic Biomass Hydrolysates.</title>
        <authorList>
            <consortium name="DOE Joint Genome Institute"/>
            <person name="Walker C."/>
            <person name="Ryu S."/>
            <person name="Na H."/>
            <person name="Zane M."/>
            <person name="LaButti K."/>
            <person name="Lipzen A."/>
            <person name="Haridas S."/>
            <person name="Barry K."/>
            <person name="Grigoriev I.V."/>
            <person name="Quarterman J."/>
            <person name="Slininger P."/>
            <person name="Dien B."/>
            <person name="Trinh C.T."/>
        </authorList>
    </citation>
    <scope>NUCLEOTIDE SEQUENCE [LARGE SCALE GENOMIC DNA]</scope>
    <source>
        <strain evidence="14 16">YB392</strain>
    </source>
</reference>
<dbReference type="GeneID" id="2909765"/>
<dbReference type="Proteomes" id="UP000256601">
    <property type="component" value="Unassembled WGS sequence"/>
</dbReference>
<protein>
    <recommendedName>
        <fullName evidence="10">Ubiquitin carboxyl-terminal hydrolase</fullName>
        <ecNumber evidence="10">3.4.19.12</ecNumber>
    </recommendedName>
</protein>
<dbReference type="VEuPathDB" id="FungiDB:YALI1_C13093g"/>